<feature type="transmembrane region" description="Helical" evidence="1">
    <location>
        <begin position="42"/>
        <end position="66"/>
    </location>
</feature>
<accession>A0A1I7IJT3</accession>
<dbReference type="STRING" id="1035707.SAMN05216552_100886"/>
<feature type="transmembrane region" description="Helical" evidence="1">
    <location>
        <begin position="78"/>
        <end position="96"/>
    </location>
</feature>
<dbReference type="Proteomes" id="UP000199391">
    <property type="component" value="Unassembled WGS sequence"/>
</dbReference>
<dbReference type="AlphaFoldDB" id="A0A1I7IJT3"/>
<keyword evidence="1" id="KW-0472">Membrane</keyword>
<evidence type="ECO:0000313" key="3">
    <source>
        <dbReference type="Proteomes" id="UP000199391"/>
    </source>
</evidence>
<evidence type="ECO:0000313" key="2">
    <source>
        <dbReference type="EMBL" id="SFU73166.1"/>
    </source>
</evidence>
<feature type="transmembrane region" description="Helical" evidence="1">
    <location>
        <begin position="108"/>
        <end position="128"/>
    </location>
</feature>
<dbReference type="InterPro" id="IPR008523">
    <property type="entry name" value="DUF805"/>
</dbReference>
<dbReference type="GO" id="GO:0005886">
    <property type="term" value="C:plasma membrane"/>
    <property type="evidence" value="ECO:0007669"/>
    <property type="project" value="TreeGrafter"/>
</dbReference>
<dbReference type="Pfam" id="PF05656">
    <property type="entry name" value="DUF805"/>
    <property type="match status" value="1"/>
</dbReference>
<keyword evidence="1" id="KW-1133">Transmembrane helix</keyword>
<keyword evidence="3" id="KW-1185">Reference proteome</keyword>
<dbReference type="OrthoDB" id="9812349at2"/>
<evidence type="ECO:0000256" key="1">
    <source>
        <dbReference type="SAM" id="Phobius"/>
    </source>
</evidence>
<dbReference type="EMBL" id="FPBO01000008">
    <property type="protein sequence ID" value="SFU73166.1"/>
    <property type="molecule type" value="Genomic_DNA"/>
</dbReference>
<feature type="transmembrane region" description="Helical" evidence="1">
    <location>
        <begin position="148"/>
        <end position="169"/>
    </location>
</feature>
<dbReference type="PANTHER" id="PTHR34980:SF3">
    <property type="entry name" value="BLR8105 PROTEIN"/>
    <property type="match status" value="1"/>
</dbReference>
<organism evidence="2 3">
    <name type="scientific">Pseudoduganella namucuonensis</name>
    <dbReference type="NCBI Taxonomy" id="1035707"/>
    <lineage>
        <taxon>Bacteria</taxon>
        <taxon>Pseudomonadati</taxon>
        <taxon>Pseudomonadota</taxon>
        <taxon>Betaproteobacteria</taxon>
        <taxon>Burkholderiales</taxon>
        <taxon>Oxalobacteraceae</taxon>
        <taxon>Telluria group</taxon>
        <taxon>Pseudoduganella</taxon>
    </lineage>
</organism>
<keyword evidence="1" id="KW-0812">Transmembrane</keyword>
<sequence length="188" mass="20263">MERENIVSNPYLAPGAALSDAPGDTYQPRVFAWKGRLGRLRYLSYLCCAYLLSMVVLGLAGAALSVARRLPDPASWEMLLSIVFYIPVLGLSLAWAKRRFNDVNRSGWLVLLLVIPVVNFFVGLYLAFAGGSEGANDYGPPPAPNPVLVKIVGLLLPLLIIGGTVAVMYPAIKLAQERMDAGSSSGRL</sequence>
<protein>
    <submittedName>
        <fullName evidence="2">Uncharacterized membrane protein YhaH, DUF805 family</fullName>
    </submittedName>
</protein>
<reference evidence="3" key="1">
    <citation type="submission" date="2016-10" db="EMBL/GenBank/DDBJ databases">
        <authorList>
            <person name="Varghese N."/>
            <person name="Submissions S."/>
        </authorList>
    </citation>
    <scope>NUCLEOTIDE SEQUENCE [LARGE SCALE GENOMIC DNA]</scope>
    <source>
        <strain evidence="3">CGMCC 1.11014</strain>
    </source>
</reference>
<name>A0A1I7IJT3_9BURK</name>
<gene>
    <name evidence="2" type="ORF">SAMN05216552_100886</name>
</gene>
<proteinExistence type="predicted"/>
<dbReference type="PANTHER" id="PTHR34980">
    <property type="entry name" value="INNER MEMBRANE PROTEIN-RELATED-RELATED"/>
    <property type="match status" value="1"/>
</dbReference>